<evidence type="ECO:0000313" key="2">
    <source>
        <dbReference type="EMBL" id="GIM67182.1"/>
    </source>
</evidence>
<sequence length="255" mass="28346">MLQMGEAMPSQPLAVPADLAGCDVVEMRRYTLRPGTFDELQAVFQRWLVDGQERSGMRLGGQFRDRDDPDRFVWFRGFASMPQRHQALEDFYLGQVWHAHRDTANATMIDSDDVLLLRATEPAHRPGPAVDAGAPGPTADPAWVIALAWSLPAGTYLEPALTGHGHEVLQQALGVPVAMWRTEPSPNTFPRLPVRDGDHVVALAVFADREQWSRAEKRLGADTGWQRIAERLDEAGVTVELMHLEPTATSRHPMS</sequence>
<protein>
    <submittedName>
        <fullName evidence="2">NIPSNAP family containing protein</fullName>
    </submittedName>
</protein>
<name>A0A919VL55_9ACTN</name>
<proteinExistence type="predicted"/>
<accession>A0A919VL55</accession>
<dbReference type="AlphaFoldDB" id="A0A919VL55"/>
<feature type="domain" description="NIPSNAP" evidence="1">
    <location>
        <begin position="25"/>
        <end position="120"/>
    </location>
</feature>
<dbReference type="InterPro" id="IPR012577">
    <property type="entry name" value="NIPSNAP"/>
</dbReference>
<dbReference type="Pfam" id="PF07978">
    <property type="entry name" value="NIPSNAP"/>
    <property type="match status" value="1"/>
</dbReference>
<dbReference type="EMBL" id="BOQL01000021">
    <property type="protein sequence ID" value="GIM67182.1"/>
    <property type="molecule type" value="Genomic_DNA"/>
</dbReference>
<keyword evidence="3" id="KW-1185">Reference proteome</keyword>
<comment type="caution">
    <text evidence="2">The sequence shown here is derived from an EMBL/GenBank/DDBJ whole genome shotgun (WGS) entry which is preliminary data.</text>
</comment>
<reference evidence="2" key="1">
    <citation type="submission" date="2021-03" db="EMBL/GenBank/DDBJ databases">
        <title>Whole genome shotgun sequence of Actinoplanes auranticolor NBRC 12245.</title>
        <authorList>
            <person name="Komaki H."/>
            <person name="Tamura T."/>
        </authorList>
    </citation>
    <scope>NUCLEOTIDE SEQUENCE</scope>
    <source>
        <strain evidence="2">NBRC 12245</strain>
    </source>
</reference>
<evidence type="ECO:0000313" key="3">
    <source>
        <dbReference type="Proteomes" id="UP000681340"/>
    </source>
</evidence>
<gene>
    <name evidence="2" type="ORF">Aau02nite_26280</name>
</gene>
<dbReference type="InterPro" id="IPR011008">
    <property type="entry name" value="Dimeric_a/b-barrel"/>
</dbReference>
<dbReference type="SUPFAM" id="SSF54909">
    <property type="entry name" value="Dimeric alpha+beta barrel"/>
    <property type="match status" value="1"/>
</dbReference>
<evidence type="ECO:0000259" key="1">
    <source>
        <dbReference type="Pfam" id="PF07978"/>
    </source>
</evidence>
<dbReference type="Gene3D" id="3.30.70.100">
    <property type="match status" value="1"/>
</dbReference>
<dbReference type="Proteomes" id="UP000681340">
    <property type="component" value="Unassembled WGS sequence"/>
</dbReference>
<organism evidence="2 3">
    <name type="scientific">Actinoplanes auranticolor</name>
    <dbReference type="NCBI Taxonomy" id="47988"/>
    <lineage>
        <taxon>Bacteria</taxon>
        <taxon>Bacillati</taxon>
        <taxon>Actinomycetota</taxon>
        <taxon>Actinomycetes</taxon>
        <taxon>Micromonosporales</taxon>
        <taxon>Micromonosporaceae</taxon>
        <taxon>Actinoplanes</taxon>
    </lineage>
</organism>